<dbReference type="GO" id="GO:0008173">
    <property type="term" value="F:RNA methyltransferase activity"/>
    <property type="evidence" value="ECO:0007669"/>
    <property type="project" value="UniProtKB-UniRule"/>
</dbReference>
<name>A0A1K0GGN4_9BASI</name>
<dbReference type="EC" id="2.1.1.-" evidence="6"/>
<dbReference type="GO" id="GO:0040031">
    <property type="term" value="P:snRNA modification"/>
    <property type="evidence" value="ECO:0007669"/>
    <property type="project" value="TreeGrafter"/>
</dbReference>
<dbReference type="GO" id="GO:0008171">
    <property type="term" value="F:O-methyltransferase activity"/>
    <property type="evidence" value="ECO:0007669"/>
    <property type="project" value="UniProtKB-UniRule"/>
</dbReference>
<keyword evidence="3 6" id="KW-0808">Transferase</keyword>
<evidence type="ECO:0000256" key="4">
    <source>
        <dbReference type="ARBA" id="ARBA00022691"/>
    </source>
</evidence>
<sequence length="472" mass="51853">MSTCLDVIQLQSSFLSSKLELLHQPANSSLVVHIAYAGFPSTQAPSWSMALQRFTRSCFAEVAFDFEAQGQPYRSTCSSFEHDHLASQVTRRTKPKQRARGTNDVIPKPAHGNFQRYYHIHNPTTADNDNDAADENSVSHPALALDSRVAAILSFLTAHYAHTGSVATSSVGEEETRVFSVLDIGCNSGKLTIQLTQTLPALLRKVSGDGTGVEIIGVDIDPKLIGQAKKAAGNARSLHRPPKLSSEEGVAGGEQLPTEAVFFPSCFPALFGPLESAANDDERGAKGRRASTAHLEPRLLRFIAAEWVHPSPATSSSFHYSLHSLSHLTNLDKRKYSTILALSITKWIHIQQSDSGLTLFFARLSSTLLPGGLLFLERQEWKSYSTAKNLDAGMKGKIKGLQMRPGGDFDLLLEKIGFRLMERIGWGRGKGFERPLQVFCKVGGQQEEELVRQVLERGARFDWVCKPPDALE</sequence>
<dbReference type="InterPro" id="IPR029063">
    <property type="entry name" value="SAM-dependent_MTases_sf"/>
</dbReference>
<dbReference type="CDD" id="cd02440">
    <property type="entry name" value="AdoMet_MTases"/>
    <property type="match status" value="1"/>
</dbReference>
<dbReference type="InterPro" id="IPR010675">
    <property type="entry name" value="Bin3_C"/>
</dbReference>
<comment type="similarity">
    <text evidence="1 6">Belongs to the methyltransferase superfamily.</text>
</comment>
<dbReference type="GO" id="GO:0032259">
    <property type="term" value="P:methylation"/>
    <property type="evidence" value="ECO:0007669"/>
    <property type="project" value="UniProtKB-KW"/>
</dbReference>
<protein>
    <recommendedName>
        <fullName evidence="6">RNA methyltransferase</fullName>
        <ecNumber evidence="6">2.1.1.-</ecNumber>
    </recommendedName>
</protein>
<evidence type="ECO:0000256" key="6">
    <source>
        <dbReference type="RuleBase" id="RU367087"/>
    </source>
</evidence>
<dbReference type="PROSITE" id="PS51515">
    <property type="entry name" value="BIN3_SAM"/>
    <property type="match status" value="1"/>
</dbReference>
<dbReference type="PANTHER" id="PTHR12315:SF0">
    <property type="entry name" value="7SK SNRNA METHYLPHOSPHATE CAPPING ENZYME"/>
    <property type="match status" value="1"/>
</dbReference>
<dbReference type="OrthoDB" id="540004at2759"/>
<gene>
    <name evidence="8" type="ORF">UBRO_01193</name>
</gene>
<keyword evidence="2 6" id="KW-0489">Methyltransferase</keyword>
<accession>A0A1K0GGN4</accession>
<dbReference type="GO" id="GO:0017069">
    <property type="term" value="F:snRNA binding"/>
    <property type="evidence" value="ECO:0007669"/>
    <property type="project" value="TreeGrafter"/>
</dbReference>
<reference evidence="9" key="1">
    <citation type="submission" date="2016-04" db="EMBL/GenBank/DDBJ databases">
        <authorList>
            <person name="Guldener U."/>
            <person name="Guldener U."/>
        </authorList>
    </citation>
    <scope>NUCLEOTIDE SEQUENCE [LARGE SCALE GENOMIC DNA]</scope>
    <source>
        <strain evidence="9">UB2112</strain>
    </source>
</reference>
<dbReference type="EMBL" id="LT558117">
    <property type="protein sequence ID" value="SAM58421.1"/>
    <property type="molecule type" value="Genomic_DNA"/>
</dbReference>
<dbReference type="Gene3D" id="3.40.50.150">
    <property type="entry name" value="Vaccinia Virus protein VP39"/>
    <property type="match status" value="1"/>
</dbReference>
<dbReference type="SUPFAM" id="SSF53335">
    <property type="entry name" value="S-adenosyl-L-methionine-dependent methyltransferases"/>
    <property type="match status" value="1"/>
</dbReference>
<dbReference type="PANTHER" id="PTHR12315">
    <property type="entry name" value="BICOID-INTERACTING PROTEIN RELATED"/>
    <property type="match status" value="1"/>
</dbReference>
<dbReference type="InterPro" id="IPR024160">
    <property type="entry name" value="BIN3_SAM-bd_dom"/>
</dbReference>
<dbReference type="Pfam" id="PF06859">
    <property type="entry name" value="Bin3"/>
    <property type="match status" value="1"/>
</dbReference>
<evidence type="ECO:0000313" key="8">
    <source>
        <dbReference type="EMBL" id="SAM58421.1"/>
    </source>
</evidence>
<evidence type="ECO:0000313" key="9">
    <source>
        <dbReference type="Proteomes" id="UP000179920"/>
    </source>
</evidence>
<organism evidence="8 9">
    <name type="scientific">Ustilago bromivora</name>
    <dbReference type="NCBI Taxonomy" id="307758"/>
    <lineage>
        <taxon>Eukaryota</taxon>
        <taxon>Fungi</taxon>
        <taxon>Dikarya</taxon>
        <taxon>Basidiomycota</taxon>
        <taxon>Ustilaginomycotina</taxon>
        <taxon>Ustilaginomycetes</taxon>
        <taxon>Ustilaginales</taxon>
        <taxon>Ustilaginaceae</taxon>
        <taxon>Ustilago</taxon>
    </lineage>
</organism>
<evidence type="ECO:0000256" key="1">
    <source>
        <dbReference type="ARBA" id="ARBA00008361"/>
    </source>
</evidence>
<dbReference type="Proteomes" id="UP000179920">
    <property type="component" value="Chromosome I"/>
</dbReference>
<feature type="domain" description="Bin3-type SAM" evidence="7">
    <location>
        <begin position="161"/>
        <end position="444"/>
    </location>
</feature>
<evidence type="ECO:0000256" key="2">
    <source>
        <dbReference type="ARBA" id="ARBA00022603"/>
    </source>
</evidence>
<proteinExistence type="inferred from homology"/>
<evidence type="ECO:0000256" key="5">
    <source>
        <dbReference type="PROSITE-ProRule" id="PRU00848"/>
    </source>
</evidence>
<keyword evidence="4 5" id="KW-0949">S-adenosyl-L-methionine</keyword>
<dbReference type="InterPro" id="IPR039772">
    <property type="entry name" value="Bin3-like"/>
</dbReference>
<dbReference type="AlphaFoldDB" id="A0A1K0GGN4"/>
<evidence type="ECO:0000256" key="3">
    <source>
        <dbReference type="ARBA" id="ARBA00022679"/>
    </source>
</evidence>
<evidence type="ECO:0000259" key="7">
    <source>
        <dbReference type="PROSITE" id="PS51515"/>
    </source>
</evidence>